<dbReference type="GO" id="GO:0016787">
    <property type="term" value="F:hydrolase activity"/>
    <property type="evidence" value="ECO:0007669"/>
    <property type="project" value="UniProtKB-KW"/>
</dbReference>
<dbReference type="InterPro" id="IPR008928">
    <property type="entry name" value="6-hairpin_glycosidase_sf"/>
</dbReference>
<dbReference type="EMBL" id="JBIRGQ010000008">
    <property type="protein sequence ID" value="MFH8550582.1"/>
    <property type="molecule type" value="Genomic_DNA"/>
</dbReference>
<evidence type="ECO:0000256" key="2">
    <source>
        <dbReference type="ARBA" id="ARBA00012652"/>
    </source>
</evidence>
<keyword evidence="7" id="KW-1185">Reference proteome</keyword>
<evidence type="ECO:0000256" key="3">
    <source>
        <dbReference type="ARBA" id="ARBA00022801"/>
    </source>
</evidence>
<evidence type="ECO:0000313" key="6">
    <source>
        <dbReference type="EMBL" id="MFH8550582.1"/>
    </source>
</evidence>
<dbReference type="PANTHER" id="PTHR33307">
    <property type="entry name" value="ALPHA-RHAMNOSIDASE (EUROFUNG)"/>
    <property type="match status" value="1"/>
</dbReference>
<reference evidence="6 7" key="1">
    <citation type="submission" date="2024-10" db="EMBL/GenBank/DDBJ databases">
        <title>The Natural Products Discovery Center: Release of the First 8490 Sequenced Strains for Exploring Actinobacteria Biosynthetic Diversity.</title>
        <authorList>
            <person name="Kalkreuter E."/>
            <person name="Kautsar S.A."/>
            <person name="Yang D."/>
            <person name="Bader C.D."/>
            <person name="Teijaro C.N."/>
            <person name="Fluegel L."/>
            <person name="Davis C.M."/>
            <person name="Simpson J.R."/>
            <person name="Lauterbach L."/>
            <person name="Steele A.D."/>
            <person name="Gui C."/>
            <person name="Meng S."/>
            <person name="Li G."/>
            <person name="Viehrig K."/>
            <person name="Ye F."/>
            <person name="Su P."/>
            <person name="Kiefer A.F."/>
            <person name="Nichols A."/>
            <person name="Cepeda A.J."/>
            <person name="Yan W."/>
            <person name="Fan B."/>
            <person name="Jiang Y."/>
            <person name="Adhikari A."/>
            <person name="Zheng C.-J."/>
            <person name="Schuster L."/>
            <person name="Cowan T.M."/>
            <person name="Smanski M.J."/>
            <person name="Chevrette M.G."/>
            <person name="De Carvalho L.P.S."/>
            <person name="Shen B."/>
        </authorList>
    </citation>
    <scope>NUCLEOTIDE SEQUENCE [LARGE SCALE GENOMIC DNA]</scope>
    <source>
        <strain evidence="6 7">NPDC017990</strain>
    </source>
</reference>
<dbReference type="PROSITE" id="PS50853">
    <property type="entry name" value="FN3"/>
    <property type="match status" value="1"/>
</dbReference>
<dbReference type="Pfam" id="PF17390">
    <property type="entry name" value="Bac_rhamnosid_C"/>
    <property type="match status" value="1"/>
</dbReference>
<evidence type="ECO:0000256" key="1">
    <source>
        <dbReference type="ARBA" id="ARBA00001445"/>
    </source>
</evidence>
<dbReference type="InterPro" id="IPR012341">
    <property type="entry name" value="6hp_glycosidase-like_sf"/>
</dbReference>
<dbReference type="Pfam" id="PF05592">
    <property type="entry name" value="Bac_rhamnosid"/>
    <property type="match status" value="1"/>
</dbReference>
<protein>
    <recommendedName>
        <fullName evidence="2">alpha-L-rhamnosidase</fullName>
        <ecNumber evidence="2">3.2.1.40</ecNumber>
    </recommendedName>
</protein>
<evidence type="ECO:0000256" key="4">
    <source>
        <dbReference type="SAM" id="MobiDB-lite"/>
    </source>
</evidence>
<dbReference type="Gene3D" id="2.60.120.260">
    <property type="entry name" value="Galactose-binding domain-like"/>
    <property type="match status" value="2"/>
</dbReference>
<dbReference type="Pfam" id="PF17389">
    <property type="entry name" value="Bac_rhamnosid6H"/>
    <property type="match status" value="1"/>
</dbReference>
<dbReference type="InterPro" id="IPR035398">
    <property type="entry name" value="Bac_rhamnosid_C"/>
</dbReference>
<accession>A0ABW7R007</accession>
<organism evidence="6 7">
    <name type="scientific">Streptomyces longisporoflavus</name>
    <dbReference type="NCBI Taxonomy" id="28044"/>
    <lineage>
        <taxon>Bacteria</taxon>
        <taxon>Bacillati</taxon>
        <taxon>Actinomycetota</taxon>
        <taxon>Actinomycetes</taxon>
        <taxon>Kitasatosporales</taxon>
        <taxon>Streptomycetaceae</taxon>
        <taxon>Streptomyces</taxon>
    </lineage>
</organism>
<keyword evidence="3 6" id="KW-0378">Hydrolase</keyword>
<dbReference type="EC" id="3.2.1.40" evidence="2"/>
<sequence>MTLNDRHPTGLSASEQSGTGILPSPTPSLSWLPPAGLTESECEGYEIEARWDGDTTRRHRTEGTAPRAAWPWAPLPSRTRADLRVRLVGDRLSPWSQTLTVRTALWDEADWTSGWISPPRDDSDLTDRGAWEFRTSFDLAEVPPYACLYATALGLYEATVNGARVGDIELAPGFTSYRSTLHAQAYDVTHLLRPGRNTITLTVSDGWFRGRNGGGQGRNAWGRILAVRAQLESGAALLAGTGPDWSVRPSSVTRADLMRGQATDLRSRPSDEPGERVRVNAVTAPTPSWSPAPPVRRVAEWGPHSVTRLREGVSLVDAGQNISGWLRLRNLGGRDAFTRLEYGEHLSPGGDLTTSHLDVDPSRPFAQVDEVTAAGEEGETFEPRHTIHGFRYVRVTHPGRDLRPDDITVVAVHSDLERRGWFNCSDPDLERLHHAADWSFRGNIVDIPTDCPTRERSGWTGDFGLYAPVAARLYDIDGFGRKWLRSVRDDQLDNGLPAMFSPDSELMRENPDHSGLVGGGSAGWGDALIDVPWTLYTEYGNPEVLAESWDSMRAWVEYALRCAREIRHPSRTARSAEPAPHEQYVWDGPFHFGEWCEPRRPDDPPLSVANLFATDQGEVATTYLYRSLSRLSHIAAVLERPDDADHFKDLACHVRDAWRTEFLRPDGHTVTDTQAAYVRALAFGLFPENLRAAAADRLVSLIHENDDRLGTGFLTTGLLLPTLADAGHADLAYRLLLRRGVPSWLGMLERGATTMWEEWEGVDSEGNAHASLNHYSKGAVIQFLHAYVAGLRQHPSSVGWERFTVRPCPGGGLTTAHFAHLTPRGLIDINWAVEEAQFTLDIDIPPTTSAEIVLPDGSTHHRGVGRHRFTCTSKPTP</sequence>
<dbReference type="RefSeq" id="WP_397717113.1">
    <property type="nucleotide sequence ID" value="NZ_JBIRGN010000008.1"/>
</dbReference>
<dbReference type="InterPro" id="IPR016007">
    <property type="entry name" value="Alpha_rhamnosid"/>
</dbReference>
<feature type="region of interest" description="Disordered" evidence="4">
    <location>
        <begin position="1"/>
        <end position="35"/>
    </location>
</feature>
<dbReference type="Pfam" id="PF08531">
    <property type="entry name" value="Bac_rhamnosid_N"/>
    <property type="match status" value="1"/>
</dbReference>
<dbReference type="InterPro" id="IPR013737">
    <property type="entry name" value="Bac_rhamnosid_N"/>
</dbReference>
<dbReference type="SUPFAM" id="SSF48208">
    <property type="entry name" value="Six-hairpin glycosidases"/>
    <property type="match status" value="1"/>
</dbReference>
<dbReference type="Pfam" id="PF25788">
    <property type="entry name" value="Ig_Rha78A_N"/>
    <property type="match status" value="1"/>
</dbReference>
<comment type="caution">
    <text evidence="6">The sequence shown here is derived from an EMBL/GenBank/DDBJ whole genome shotgun (WGS) entry which is preliminary data.</text>
</comment>
<dbReference type="InterPro" id="IPR008902">
    <property type="entry name" value="Rhamnosid_concanavalin"/>
</dbReference>
<dbReference type="Proteomes" id="UP001610818">
    <property type="component" value="Unassembled WGS sequence"/>
</dbReference>
<dbReference type="PANTHER" id="PTHR33307:SF6">
    <property type="entry name" value="ALPHA-RHAMNOSIDASE (EUROFUNG)-RELATED"/>
    <property type="match status" value="1"/>
</dbReference>
<name>A0ABW7R007_9ACTN</name>
<proteinExistence type="predicted"/>
<dbReference type="InterPro" id="IPR035396">
    <property type="entry name" value="Bac_rhamnosid6H"/>
</dbReference>
<dbReference type="Gene3D" id="2.60.420.10">
    <property type="entry name" value="Maltose phosphorylase, domain 3"/>
    <property type="match status" value="1"/>
</dbReference>
<comment type="catalytic activity">
    <reaction evidence="1">
        <text>Hydrolysis of terminal non-reducing alpha-L-rhamnose residues in alpha-L-rhamnosides.</text>
        <dbReference type="EC" id="3.2.1.40"/>
    </reaction>
</comment>
<dbReference type="InterPro" id="IPR003961">
    <property type="entry name" value="FN3_dom"/>
</dbReference>
<dbReference type="Gene3D" id="1.50.10.10">
    <property type="match status" value="1"/>
</dbReference>
<gene>
    <name evidence="6" type="ORF">ACH4F9_36885</name>
</gene>
<evidence type="ECO:0000313" key="7">
    <source>
        <dbReference type="Proteomes" id="UP001610818"/>
    </source>
</evidence>
<evidence type="ECO:0000259" key="5">
    <source>
        <dbReference type="PROSITE" id="PS50853"/>
    </source>
</evidence>
<feature type="domain" description="Fibronectin type-III" evidence="5">
    <location>
        <begin position="7"/>
        <end position="106"/>
    </location>
</feature>